<name>A0A9W6V4X4_9ACTN</name>
<reference evidence="1" key="1">
    <citation type="submission" date="2023-02" db="EMBL/GenBank/DDBJ databases">
        <title>Kitasatospora phosalacinea NBRC 14627.</title>
        <authorList>
            <person name="Ichikawa N."/>
            <person name="Sato H."/>
            <person name="Tonouchi N."/>
        </authorList>
    </citation>
    <scope>NUCLEOTIDE SEQUENCE</scope>
    <source>
        <strain evidence="1">NBRC 14627</strain>
    </source>
</reference>
<protein>
    <submittedName>
        <fullName evidence="1">Uncharacterized protein</fullName>
    </submittedName>
</protein>
<evidence type="ECO:0000313" key="2">
    <source>
        <dbReference type="Proteomes" id="UP001165041"/>
    </source>
</evidence>
<evidence type="ECO:0000313" key="1">
    <source>
        <dbReference type="EMBL" id="GLW73713.1"/>
    </source>
</evidence>
<dbReference type="AlphaFoldDB" id="A0A9W6V4X4"/>
<gene>
    <name evidence="1" type="ORF">Kpho02_60110</name>
</gene>
<sequence>MIPHYPEPATTPASLTAAHGPGLARLLGAQAADVTPALFGAYVFEAIEALHRADRHGEAEALEDVLALLTDAALDPGTARARVFLEAADHALHRDLPAILTTTDRAAKEPATVFETTDESAAADYPTPDQAKSDLHVHVQRLAEIEAGGCLSDGPMARFGYLSVRRAVLDDLSDAAHALVHAHDEHGDPAAATAAEELAEHYRALYDQADRALEAARAQFTAARTDG</sequence>
<dbReference type="EMBL" id="BSSA01000027">
    <property type="protein sequence ID" value="GLW73713.1"/>
    <property type="molecule type" value="Genomic_DNA"/>
</dbReference>
<comment type="caution">
    <text evidence="1">The sequence shown here is derived from an EMBL/GenBank/DDBJ whole genome shotgun (WGS) entry which is preliminary data.</text>
</comment>
<dbReference type="Proteomes" id="UP001165041">
    <property type="component" value="Unassembled WGS sequence"/>
</dbReference>
<proteinExistence type="predicted"/>
<dbReference type="RefSeq" id="WP_285739346.1">
    <property type="nucleotide sequence ID" value="NZ_BSSA01000027.1"/>
</dbReference>
<accession>A0A9W6V4X4</accession>
<organism evidence="1 2">
    <name type="scientific">Kitasatospora phosalacinea</name>
    <dbReference type="NCBI Taxonomy" id="2065"/>
    <lineage>
        <taxon>Bacteria</taxon>
        <taxon>Bacillati</taxon>
        <taxon>Actinomycetota</taxon>
        <taxon>Actinomycetes</taxon>
        <taxon>Kitasatosporales</taxon>
        <taxon>Streptomycetaceae</taxon>
        <taxon>Kitasatospora</taxon>
    </lineage>
</organism>